<evidence type="ECO:0000313" key="1">
    <source>
        <dbReference type="EMBL" id="AGH17307.1"/>
    </source>
</evidence>
<proteinExistence type="predicted"/>
<keyword evidence="2" id="KW-1185">Reference proteome</keyword>
<name>A0ABM5NGY5_LIBAS</name>
<dbReference type="EMBL" id="CP004005">
    <property type="protein sequence ID" value="AGH17307.1"/>
    <property type="molecule type" value="Genomic_DNA"/>
</dbReference>
<dbReference type="RefSeq" id="WP_015452902.1">
    <property type="nucleotide sequence ID" value="NC_020549.1"/>
</dbReference>
<protein>
    <submittedName>
        <fullName evidence="1">Uncharacterized protein</fullName>
    </submittedName>
</protein>
<dbReference type="Proteomes" id="UP000011820">
    <property type="component" value="Chromosome"/>
</dbReference>
<sequence length="71" mass="8138">MRWAFKALLALIACKWNLSRIIAVYNAGADQQDPADVIELIYAHVKSGEIKPSRIESAYQRIIYLKNKMKT</sequence>
<accession>A0ABM5NGY5</accession>
<dbReference type="GeneID" id="93077473"/>
<dbReference type="InterPro" id="IPR036962">
    <property type="entry name" value="Glyco_hydro_3_N_sf"/>
</dbReference>
<gene>
    <name evidence="1" type="ORF">WSI_04695</name>
</gene>
<dbReference type="Gene3D" id="3.20.20.300">
    <property type="entry name" value="Glycoside hydrolase, family 3, N-terminal domain"/>
    <property type="match status" value="1"/>
</dbReference>
<organism evidence="1 2">
    <name type="scientific">Candidatus Liberibacter asiaticus str. gxpsy</name>
    <dbReference type="NCBI Taxonomy" id="1174529"/>
    <lineage>
        <taxon>Bacteria</taxon>
        <taxon>Pseudomonadati</taxon>
        <taxon>Pseudomonadota</taxon>
        <taxon>Alphaproteobacteria</taxon>
        <taxon>Hyphomicrobiales</taxon>
        <taxon>Rhizobiaceae</taxon>
        <taxon>Liberibacter</taxon>
    </lineage>
</organism>
<evidence type="ECO:0000313" key="2">
    <source>
        <dbReference type="Proteomes" id="UP000011820"/>
    </source>
</evidence>
<reference evidence="1 2" key="1">
    <citation type="journal article" date="2013" name="Genome Announc.">
        <title>Complete Genome Sequence of a Chinese Strain of 'Candidatus Liberibacter asiaticus'.</title>
        <authorList>
            <person name="Lin H."/>
            <person name="Han C.S."/>
            <person name="Liu B."/>
            <person name="Lou B."/>
            <person name="Bai X."/>
            <person name="Deng C."/>
            <person name="Civerolo E.L."/>
            <person name="Gupta G."/>
        </authorList>
    </citation>
    <scope>NUCLEOTIDE SEQUENCE [LARGE SCALE GENOMIC DNA]</scope>
    <source>
        <strain evidence="2">gxpsy</strain>
    </source>
</reference>